<evidence type="ECO:0000259" key="8">
    <source>
        <dbReference type="PROSITE" id="PS50110"/>
    </source>
</evidence>
<name>A0A5C6BTI6_9PLAN</name>
<evidence type="ECO:0000256" key="3">
    <source>
        <dbReference type="ARBA" id="ARBA00023015"/>
    </source>
</evidence>
<dbReference type="PROSITE" id="PS50110">
    <property type="entry name" value="RESPONSE_REGULATORY"/>
    <property type="match status" value="1"/>
</dbReference>
<evidence type="ECO:0000256" key="4">
    <source>
        <dbReference type="ARBA" id="ARBA00023125"/>
    </source>
</evidence>
<keyword evidence="4 7" id="KW-0238">DNA-binding</keyword>
<dbReference type="AlphaFoldDB" id="A0A5C6BTI6"/>
<evidence type="ECO:0000256" key="2">
    <source>
        <dbReference type="ARBA" id="ARBA00023012"/>
    </source>
</evidence>
<dbReference type="GO" id="GO:0032993">
    <property type="term" value="C:protein-DNA complex"/>
    <property type="evidence" value="ECO:0007669"/>
    <property type="project" value="TreeGrafter"/>
</dbReference>
<evidence type="ECO:0000313" key="11">
    <source>
        <dbReference type="Proteomes" id="UP000320735"/>
    </source>
</evidence>
<dbReference type="SMART" id="SM00448">
    <property type="entry name" value="REC"/>
    <property type="match status" value="1"/>
</dbReference>
<dbReference type="CDD" id="cd00383">
    <property type="entry name" value="trans_reg_C"/>
    <property type="match status" value="1"/>
</dbReference>
<keyword evidence="2" id="KW-0902">Two-component regulatory system</keyword>
<dbReference type="InterPro" id="IPR016032">
    <property type="entry name" value="Sig_transdc_resp-reg_C-effctor"/>
</dbReference>
<dbReference type="SMART" id="SM00862">
    <property type="entry name" value="Trans_reg_C"/>
    <property type="match status" value="1"/>
</dbReference>
<dbReference type="Gene3D" id="3.40.50.2300">
    <property type="match status" value="1"/>
</dbReference>
<evidence type="ECO:0000256" key="5">
    <source>
        <dbReference type="ARBA" id="ARBA00023163"/>
    </source>
</evidence>
<dbReference type="Gene3D" id="1.10.10.10">
    <property type="entry name" value="Winged helix-like DNA-binding domain superfamily/Winged helix DNA-binding domain"/>
    <property type="match status" value="1"/>
</dbReference>
<dbReference type="SUPFAM" id="SSF46894">
    <property type="entry name" value="C-terminal effector domain of the bipartite response regulators"/>
    <property type="match status" value="1"/>
</dbReference>
<keyword evidence="1 6" id="KW-0597">Phosphoprotein</keyword>
<comment type="caution">
    <text evidence="10">The sequence shown here is derived from an EMBL/GenBank/DDBJ whole genome shotgun (WGS) entry which is preliminary data.</text>
</comment>
<dbReference type="PANTHER" id="PTHR48111:SF4">
    <property type="entry name" value="DNA-BINDING DUAL TRANSCRIPTIONAL REGULATOR OMPR"/>
    <property type="match status" value="1"/>
</dbReference>
<keyword evidence="5" id="KW-0804">Transcription</keyword>
<feature type="modified residue" description="4-aspartylphosphate" evidence="6">
    <location>
        <position position="48"/>
    </location>
</feature>
<dbReference type="PANTHER" id="PTHR48111">
    <property type="entry name" value="REGULATOR OF RPOS"/>
    <property type="match status" value="1"/>
</dbReference>
<evidence type="ECO:0000259" key="9">
    <source>
        <dbReference type="PROSITE" id="PS51755"/>
    </source>
</evidence>
<evidence type="ECO:0000256" key="7">
    <source>
        <dbReference type="PROSITE-ProRule" id="PRU01091"/>
    </source>
</evidence>
<feature type="domain" description="Response regulatory" evidence="8">
    <location>
        <begin position="1"/>
        <end position="115"/>
    </location>
</feature>
<dbReference type="Pfam" id="PF00486">
    <property type="entry name" value="Trans_reg_C"/>
    <property type="match status" value="1"/>
</dbReference>
<feature type="domain" description="OmpR/PhoB-type" evidence="9">
    <location>
        <begin position="124"/>
        <end position="221"/>
    </location>
</feature>
<dbReference type="EMBL" id="SJPP01000001">
    <property type="protein sequence ID" value="TWU14014.1"/>
    <property type="molecule type" value="Genomic_DNA"/>
</dbReference>
<dbReference type="GO" id="GO:0000156">
    <property type="term" value="F:phosphorelay response regulator activity"/>
    <property type="evidence" value="ECO:0007669"/>
    <property type="project" value="TreeGrafter"/>
</dbReference>
<dbReference type="InterPro" id="IPR036388">
    <property type="entry name" value="WH-like_DNA-bd_sf"/>
</dbReference>
<dbReference type="InterPro" id="IPR039420">
    <property type="entry name" value="WalR-like"/>
</dbReference>
<gene>
    <name evidence="10" type="primary">phoB</name>
    <name evidence="10" type="ORF">CA54_28560</name>
</gene>
<dbReference type="GO" id="GO:0006355">
    <property type="term" value="P:regulation of DNA-templated transcription"/>
    <property type="evidence" value="ECO:0007669"/>
    <property type="project" value="InterPro"/>
</dbReference>
<evidence type="ECO:0000256" key="6">
    <source>
        <dbReference type="PROSITE-ProRule" id="PRU00169"/>
    </source>
</evidence>
<proteinExistence type="predicted"/>
<dbReference type="Pfam" id="PF00072">
    <property type="entry name" value="Response_reg"/>
    <property type="match status" value="1"/>
</dbReference>
<evidence type="ECO:0000313" key="10">
    <source>
        <dbReference type="EMBL" id="TWU14014.1"/>
    </source>
</evidence>
<dbReference type="InterPro" id="IPR011006">
    <property type="entry name" value="CheY-like_superfamily"/>
</dbReference>
<keyword evidence="3" id="KW-0805">Transcription regulation</keyword>
<dbReference type="InterPro" id="IPR001867">
    <property type="entry name" value="OmpR/PhoB-type_DNA-bd"/>
</dbReference>
<evidence type="ECO:0000256" key="1">
    <source>
        <dbReference type="ARBA" id="ARBA00022553"/>
    </source>
</evidence>
<organism evidence="10 11">
    <name type="scientific">Symmachiella macrocystis</name>
    <dbReference type="NCBI Taxonomy" id="2527985"/>
    <lineage>
        <taxon>Bacteria</taxon>
        <taxon>Pseudomonadati</taxon>
        <taxon>Planctomycetota</taxon>
        <taxon>Planctomycetia</taxon>
        <taxon>Planctomycetales</taxon>
        <taxon>Planctomycetaceae</taxon>
        <taxon>Symmachiella</taxon>
    </lineage>
</organism>
<dbReference type="Proteomes" id="UP000320735">
    <property type="component" value="Unassembled WGS sequence"/>
</dbReference>
<dbReference type="PROSITE" id="PS51755">
    <property type="entry name" value="OMPR_PHOB"/>
    <property type="match status" value="1"/>
</dbReference>
<keyword evidence="11" id="KW-1185">Reference proteome</keyword>
<feature type="DNA-binding region" description="OmpR/PhoB-type" evidence="7">
    <location>
        <begin position="124"/>
        <end position="221"/>
    </location>
</feature>
<sequence>MIIEDEKSLVDVLTYNFENEGFEVLSATDGMDGLNQARAHHPDIIILDVMLPVMEGLEVCRQLRSDSRTSDIPVLMLTAKSEEVDEIVGFRMGADDYVTKPFKLKPLIQRIKALLRRSKSGEPSKELVSKHGIEVDRLNHRALAGGDVLDLTPTEFDLLWTLVRKPGRPFKRADLMEACRGEDALSLERTIDVHIRSLRQKLGTYSDLVETVRGVGYRFRETEPA</sequence>
<accession>A0A5C6BTI6</accession>
<reference evidence="10 11" key="1">
    <citation type="submission" date="2019-02" db="EMBL/GenBank/DDBJ databases">
        <title>Deep-cultivation of Planctomycetes and their phenomic and genomic characterization uncovers novel biology.</title>
        <authorList>
            <person name="Wiegand S."/>
            <person name="Jogler M."/>
            <person name="Boedeker C."/>
            <person name="Pinto D."/>
            <person name="Vollmers J."/>
            <person name="Rivas-Marin E."/>
            <person name="Kohn T."/>
            <person name="Peeters S.H."/>
            <person name="Heuer A."/>
            <person name="Rast P."/>
            <person name="Oberbeckmann S."/>
            <person name="Bunk B."/>
            <person name="Jeske O."/>
            <person name="Meyerdierks A."/>
            <person name="Storesund J.E."/>
            <person name="Kallscheuer N."/>
            <person name="Luecker S."/>
            <person name="Lage O.M."/>
            <person name="Pohl T."/>
            <person name="Merkel B.J."/>
            <person name="Hornburger P."/>
            <person name="Mueller R.-W."/>
            <person name="Bruemmer F."/>
            <person name="Labrenz M."/>
            <person name="Spormann A.M."/>
            <person name="Op Den Camp H."/>
            <person name="Overmann J."/>
            <person name="Amann R."/>
            <person name="Jetten M.S.M."/>
            <person name="Mascher T."/>
            <person name="Medema M.H."/>
            <person name="Devos D.P."/>
            <person name="Kaster A.-K."/>
            <person name="Ovreas L."/>
            <person name="Rohde M."/>
            <person name="Galperin M.Y."/>
            <person name="Jogler C."/>
        </authorList>
    </citation>
    <scope>NUCLEOTIDE SEQUENCE [LARGE SCALE GENOMIC DNA]</scope>
    <source>
        <strain evidence="10 11">CA54</strain>
    </source>
</reference>
<dbReference type="GO" id="GO:0005829">
    <property type="term" value="C:cytosol"/>
    <property type="evidence" value="ECO:0007669"/>
    <property type="project" value="TreeGrafter"/>
</dbReference>
<dbReference type="FunFam" id="3.40.50.2300:FF:000001">
    <property type="entry name" value="DNA-binding response regulator PhoB"/>
    <property type="match status" value="1"/>
</dbReference>
<dbReference type="SUPFAM" id="SSF52172">
    <property type="entry name" value="CheY-like"/>
    <property type="match status" value="1"/>
</dbReference>
<protein>
    <submittedName>
        <fullName evidence="10">Phosphate regulon transcriptional regulatory protein PhoB</fullName>
    </submittedName>
</protein>
<dbReference type="InterPro" id="IPR001789">
    <property type="entry name" value="Sig_transdc_resp-reg_receiver"/>
</dbReference>
<dbReference type="GO" id="GO:0000976">
    <property type="term" value="F:transcription cis-regulatory region binding"/>
    <property type="evidence" value="ECO:0007669"/>
    <property type="project" value="TreeGrafter"/>
</dbReference>